<feature type="compositionally biased region" description="Low complexity" evidence="1">
    <location>
        <begin position="24"/>
        <end position="40"/>
    </location>
</feature>
<proteinExistence type="predicted"/>
<evidence type="ECO:0000313" key="3">
    <source>
        <dbReference type="Proteomes" id="UP001550850"/>
    </source>
</evidence>
<protein>
    <submittedName>
        <fullName evidence="2">Uncharacterized protein</fullName>
    </submittedName>
</protein>
<comment type="caution">
    <text evidence="2">The sequence shown here is derived from an EMBL/GenBank/DDBJ whole genome shotgun (WGS) entry which is preliminary data.</text>
</comment>
<evidence type="ECO:0000313" key="2">
    <source>
        <dbReference type="EMBL" id="MEU3552830.1"/>
    </source>
</evidence>
<feature type="compositionally biased region" description="Low complexity" evidence="1">
    <location>
        <begin position="53"/>
        <end position="71"/>
    </location>
</feature>
<accession>A0ABV2YAS5</accession>
<organism evidence="2 3">
    <name type="scientific">Streptomyces fragilis</name>
    <dbReference type="NCBI Taxonomy" id="67301"/>
    <lineage>
        <taxon>Bacteria</taxon>
        <taxon>Bacillati</taxon>
        <taxon>Actinomycetota</taxon>
        <taxon>Actinomycetes</taxon>
        <taxon>Kitasatosporales</taxon>
        <taxon>Streptomycetaceae</taxon>
        <taxon>Streptomyces</taxon>
    </lineage>
</organism>
<reference evidence="2 3" key="1">
    <citation type="submission" date="2024-06" db="EMBL/GenBank/DDBJ databases">
        <title>The Natural Products Discovery Center: Release of the First 8490 Sequenced Strains for Exploring Actinobacteria Biosynthetic Diversity.</title>
        <authorList>
            <person name="Kalkreuter E."/>
            <person name="Kautsar S.A."/>
            <person name="Yang D."/>
            <person name="Bader C.D."/>
            <person name="Teijaro C.N."/>
            <person name="Fluegel L."/>
            <person name="Davis C.M."/>
            <person name="Simpson J.R."/>
            <person name="Lauterbach L."/>
            <person name="Steele A.D."/>
            <person name="Gui C."/>
            <person name="Meng S."/>
            <person name="Li G."/>
            <person name="Viehrig K."/>
            <person name="Ye F."/>
            <person name="Su P."/>
            <person name="Kiefer A.F."/>
            <person name="Nichols A."/>
            <person name="Cepeda A.J."/>
            <person name="Yan W."/>
            <person name="Fan B."/>
            <person name="Jiang Y."/>
            <person name="Adhikari A."/>
            <person name="Zheng C.-J."/>
            <person name="Schuster L."/>
            <person name="Cowan T.M."/>
            <person name="Smanski M.J."/>
            <person name="Chevrette M.G."/>
            <person name="De Carvalho L.P.S."/>
            <person name="Shen B."/>
        </authorList>
    </citation>
    <scope>NUCLEOTIDE SEQUENCE [LARGE SCALE GENOMIC DNA]</scope>
    <source>
        <strain evidence="2 3">NPDC038104</strain>
    </source>
</reference>
<keyword evidence="3" id="KW-1185">Reference proteome</keyword>
<name>A0ABV2YAS5_9ACTN</name>
<evidence type="ECO:0000256" key="1">
    <source>
        <dbReference type="SAM" id="MobiDB-lite"/>
    </source>
</evidence>
<dbReference type="RefSeq" id="WP_108953684.1">
    <property type="nucleotide sequence ID" value="NZ_BEVZ01000003.1"/>
</dbReference>
<sequence length="71" mass="6702">MIVVVQQPAGRDPAATRDGGGPAVPGTAPATPLPGGTHPAVPGGERALEDQDSPGAADDPGAPSASPPEGS</sequence>
<dbReference type="EMBL" id="JBEZUR010000001">
    <property type="protein sequence ID" value="MEU3552830.1"/>
    <property type="molecule type" value="Genomic_DNA"/>
</dbReference>
<feature type="region of interest" description="Disordered" evidence="1">
    <location>
        <begin position="1"/>
        <end position="71"/>
    </location>
</feature>
<gene>
    <name evidence="2" type="ORF">AB0E65_01110</name>
</gene>
<dbReference type="Proteomes" id="UP001550850">
    <property type="component" value="Unassembled WGS sequence"/>
</dbReference>